<dbReference type="AlphaFoldDB" id="A0A2T9YED0"/>
<comment type="caution">
    <text evidence="8">The sequence shown here is derived from an EMBL/GenBank/DDBJ whole genome shotgun (WGS) entry which is preliminary data.</text>
</comment>
<feature type="domain" description="Ubiquitin-like" evidence="7">
    <location>
        <begin position="12"/>
        <end position="73"/>
    </location>
</feature>
<dbReference type="Gene3D" id="3.10.20.90">
    <property type="entry name" value="Phosphatidylinositol 3-kinase Catalytic Subunit, Chain A, domain 1"/>
    <property type="match status" value="1"/>
</dbReference>
<dbReference type="PANTHER" id="PTHR12943">
    <property type="entry name" value="HOMOCYSTEINE-RESPONSIVE ENDOPLASMIC RETICULUM-RESIDENT UNIQUITIN-LIKE DOMAIN HERPUD PROTEIN FAMILY MEMBER"/>
    <property type="match status" value="1"/>
</dbReference>
<evidence type="ECO:0000256" key="4">
    <source>
        <dbReference type="ARBA" id="ARBA00023136"/>
    </source>
</evidence>
<evidence type="ECO:0000256" key="3">
    <source>
        <dbReference type="ARBA" id="ARBA00022989"/>
    </source>
</evidence>
<keyword evidence="3 6" id="KW-1133">Transmembrane helix</keyword>
<feature type="compositionally biased region" description="Polar residues" evidence="5">
    <location>
        <begin position="97"/>
        <end position="112"/>
    </location>
</feature>
<feature type="compositionally biased region" description="Polar residues" evidence="5">
    <location>
        <begin position="131"/>
        <end position="161"/>
    </location>
</feature>
<reference evidence="8 9" key="1">
    <citation type="journal article" date="2018" name="MBio">
        <title>Comparative Genomics Reveals the Core Gene Toolbox for the Fungus-Insect Symbiosis.</title>
        <authorList>
            <person name="Wang Y."/>
            <person name="Stata M."/>
            <person name="Wang W."/>
            <person name="Stajich J.E."/>
            <person name="White M.M."/>
            <person name="Moncalvo J.M."/>
        </authorList>
    </citation>
    <scope>NUCLEOTIDE SEQUENCE [LARGE SCALE GENOMIC DNA]</scope>
    <source>
        <strain evidence="8 9">SWE-8-4</strain>
    </source>
</reference>
<dbReference type="Pfam" id="PF00240">
    <property type="entry name" value="ubiquitin"/>
    <property type="match status" value="1"/>
</dbReference>
<feature type="region of interest" description="Disordered" evidence="5">
    <location>
        <begin position="96"/>
        <end position="161"/>
    </location>
</feature>
<dbReference type="PANTHER" id="PTHR12943:SF27">
    <property type="entry name" value="HOMOCYSTEINE-INDUCED ENDOPLASMIC RETICULUM PROTEIN, ISOFORM A"/>
    <property type="match status" value="1"/>
</dbReference>
<dbReference type="Proteomes" id="UP000245383">
    <property type="component" value="Unassembled WGS sequence"/>
</dbReference>
<evidence type="ECO:0000256" key="5">
    <source>
        <dbReference type="SAM" id="MobiDB-lite"/>
    </source>
</evidence>
<evidence type="ECO:0000256" key="6">
    <source>
        <dbReference type="SAM" id="Phobius"/>
    </source>
</evidence>
<dbReference type="GO" id="GO:0016020">
    <property type="term" value="C:membrane"/>
    <property type="evidence" value="ECO:0007669"/>
    <property type="project" value="UniProtKB-SubCell"/>
</dbReference>
<dbReference type="GO" id="GO:0030968">
    <property type="term" value="P:endoplasmic reticulum unfolded protein response"/>
    <property type="evidence" value="ECO:0007669"/>
    <property type="project" value="TreeGrafter"/>
</dbReference>
<dbReference type="PROSITE" id="PS50053">
    <property type="entry name" value="UBIQUITIN_2"/>
    <property type="match status" value="1"/>
</dbReference>
<feature type="transmembrane region" description="Helical" evidence="6">
    <location>
        <begin position="294"/>
        <end position="312"/>
    </location>
</feature>
<keyword evidence="2 6" id="KW-0812">Transmembrane</keyword>
<dbReference type="STRING" id="133385.A0A2T9YED0"/>
<feature type="region of interest" description="Disordered" evidence="5">
    <location>
        <begin position="374"/>
        <end position="408"/>
    </location>
</feature>
<evidence type="ECO:0000259" key="7">
    <source>
        <dbReference type="PROSITE" id="PS50053"/>
    </source>
</evidence>
<evidence type="ECO:0000313" key="9">
    <source>
        <dbReference type="Proteomes" id="UP000245383"/>
    </source>
</evidence>
<dbReference type="InterPro" id="IPR039751">
    <property type="entry name" value="HERPUD1/2"/>
</dbReference>
<dbReference type="InterPro" id="IPR000626">
    <property type="entry name" value="Ubiquitin-like_dom"/>
</dbReference>
<feature type="compositionally biased region" description="Low complexity" evidence="5">
    <location>
        <begin position="118"/>
        <end position="130"/>
    </location>
</feature>
<dbReference type="EMBL" id="MBFR01000244">
    <property type="protein sequence ID" value="PVU90686.1"/>
    <property type="molecule type" value="Genomic_DNA"/>
</dbReference>
<proteinExistence type="predicted"/>
<dbReference type="OrthoDB" id="5577174at2759"/>
<evidence type="ECO:0000256" key="2">
    <source>
        <dbReference type="ARBA" id="ARBA00022692"/>
    </source>
</evidence>
<gene>
    <name evidence="8" type="ORF">BB561_004774</name>
</gene>
<dbReference type="InterPro" id="IPR029071">
    <property type="entry name" value="Ubiquitin-like_domsf"/>
</dbReference>
<comment type="subcellular location">
    <subcellularLocation>
        <location evidence="1">Membrane</location>
    </subcellularLocation>
</comment>
<keyword evidence="4 6" id="KW-0472">Membrane</keyword>
<name>A0A2T9YED0_9FUNG</name>
<sequence>MNELSNLTSGVVKVIICSPLPETPDNFMIEVAENSKVIDLKLAIHQKHPLQPHPSSIKLIFSGKLLENNQEVNTIQNYAETSSLSTIHMVVNPPPTSTSHKVFSNTKSTLQNPAPRHNSTYTTSSNLSNTQVNPTQTSTPESANNSAYTTLDNPNNSQNTPESVSAFAAKALGPIFQYVYIDGQLYLARWPQASFSNYLYHPPSDNLRNLIRNHRSAAARDNNPYSPLNTRLNALNTDNIDLNRELGILEQLVQLNNINTGRQRRAANLQVFFNFFSRSTRTIRHYLSNLTLEMVFKFLWALARLALLYLFFLKRASLKVLITLISLFLTALILRTDYFNRILDRINQINVNMYNQIPDNQNEQHNLTQEQNLENMPEQQTPQTPDVGSSRVHTSMNNTETPSPNTIEDFVNTNEPAIINNDQPNLEIPLRNRIGALLLNFVFSLVPRPPAAARQQAQ</sequence>
<dbReference type="SUPFAM" id="SSF54236">
    <property type="entry name" value="Ubiquitin-like"/>
    <property type="match status" value="1"/>
</dbReference>
<organism evidence="8 9">
    <name type="scientific">Smittium simulii</name>
    <dbReference type="NCBI Taxonomy" id="133385"/>
    <lineage>
        <taxon>Eukaryota</taxon>
        <taxon>Fungi</taxon>
        <taxon>Fungi incertae sedis</taxon>
        <taxon>Zoopagomycota</taxon>
        <taxon>Kickxellomycotina</taxon>
        <taxon>Harpellomycetes</taxon>
        <taxon>Harpellales</taxon>
        <taxon>Legeriomycetaceae</taxon>
        <taxon>Smittium</taxon>
    </lineage>
</organism>
<accession>A0A2T9YED0</accession>
<evidence type="ECO:0000256" key="1">
    <source>
        <dbReference type="ARBA" id="ARBA00004370"/>
    </source>
</evidence>
<protein>
    <recommendedName>
        <fullName evidence="7">Ubiquitin-like domain-containing protein</fullName>
    </recommendedName>
</protein>
<evidence type="ECO:0000313" key="8">
    <source>
        <dbReference type="EMBL" id="PVU90686.1"/>
    </source>
</evidence>
<keyword evidence="9" id="KW-1185">Reference proteome</keyword>
<feature type="transmembrane region" description="Helical" evidence="6">
    <location>
        <begin position="318"/>
        <end position="335"/>
    </location>
</feature>